<evidence type="ECO:0000256" key="1">
    <source>
        <dbReference type="SAM" id="Phobius"/>
    </source>
</evidence>
<feature type="transmembrane region" description="Helical" evidence="1">
    <location>
        <begin position="190"/>
        <end position="209"/>
    </location>
</feature>
<feature type="transmembrane region" description="Helical" evidence="1">
    <location>
        <begin position="161"/>
        <end position="178"/>
    </location>
</feature>
<feature type="transmembrane region" description="Helical" evidence="1">
    <location>
        <begin position="30"/>
        <end position="46"/>
    </location>
</feature>
<feature type="domain" description="SGNH" evidence="3">
    <location>
        <begin position="466"/>
        <end position="684"/>
    </location>
</feature>
<evidence type="ECO:0000259" key="3">
    <source>
        <dbReference type="Pfam" id="PF19040"/>
    </source>
</evidence>
<name>A0A4R1HZ02_PSEEN</name>
<dbReference type="InterPro" id="IPR050879">
    <property type="entry name" value="Acyltransferase_3"/>
</dbReference>
<feature type="transmembrane region" description="Helical" evidence="1">
    <location>
        <begin position="311"/>
        <end position="332"/>
    </location>
</feature>
<dbReference type="GO" id="GO:0009103">
    <property type="term" value="P:lipopolysaccharide biosynthetic process"/>
    <property type="evidence" value="ECO:0007669"/>
    <property type="project" value="TreeGrafter"/>
</dbReference>
<dbReference type="Pfam" id="PF01757">
    <property type="entry name" value="Acyl_transf_3"/>
    <property type="match status" value="1"/>
</dbReference>
<feature type="transmembrane region" description="Helical" evidence="1">
    <location>
        <begin position="338"/>
        <end position="356"/>
    </location>
</feature>
<dbReference type="PANTHER" id="PTHR23028:SF53">
    <property type="entry name" value="ACYL_TRANSF_3 DOMAIN-CONTAINING PROTEIN"/>
    <property type="match status" value="1"/>
</dbReference>
<feature type="domain" description="Acyltransferase 3" evidence="2">
    <location>
        <begin position="27"/>
        <end position="353"/>
    </location>
</feature>
<comment type="caution">
    <text evidence="4">The sequence shown here is derived from an EMBL/GenBank/DDBJ whole genome shotgun (WGS) entry which is preliminary data.</text>
</comment>
<feature type="transmembrane region" description="Helical" evidence="1">
    <location>
        <begin position="248"/>
        <end position="266"/>
    </location>
</feature>
<evidence type="ECO:0000313" key="4">
    <source>
        <dbReference type="EMBL" id="TCK26415.1"/>
    </source>
</evidence>
<evidence type="ECO:0000313" key="5">
    <source>
        <dbReference type="Proteomes" id="UP000295560"/>
    </source>
</evidence>
<feature type="transmembrane region" description="Helical" evidence="1">
    <location>
        <begin position="91"/>
        <end position="110"/>
    </location>
</feature>
<feature type="transmembrane region" description="Helical" evidence="1">
    <location>
        <begin position="215"/>
        <end position="236"/>
    </location>
</feature>
<dbReference type="AlphaFoldDB" id="A0A4R1HZ02"/>
<dbReference type="EMBL" id="SMFZ01000001">
    <property type="protein sequence ID" value="TCK26415.1"/>
    <property type="molecule type" value="Genomic_DNA"/>
</dbReference>
<sequence length="694" mass="73694">MGPQDPVAGSVGTTAGHATARRRFRPELEGLRAVAVVLVVVYHVWLNRVSGGVDVFFLISGFLVTGGLYRRAAGKGSVAVRATWARQFARLLPAVAVVLLATVVAAALLLPETRWLPTVREIVASALFLQNWELAADAVDYAARNDAASVVQHFWSLSVQGQFYLVWPLLVGAVAVVARRDGAGLHRALTATLLAVGVPSLVYSVLLTASDQPLAYFHSLTRVWEFALGGLLALWIDRLERLPGPRTRVVIGWTGVAALVSCGLLLTVDRAFPGIAALWPTGAAALVLLAGHTGHRFGADRWLSGPLAQRLGALAFPLYLWHWPILVLTLVVTGREQLGLASGAAVIAASLVLAEATRRLVEEPLRGAGTRTALRTSVALVAVVLVLCGAWQALAVARTASGGEDVAAGSEDVSLTHPGAATLDPASAVDSATTAEAPLLPSLVGAGDDWSYRNGTWQCGPSPSRPDLEVCRIPPPSGAPPQKRIAVVGDSHAQQYTATLMPLAAQRDWELVVMFRGACPYSAASEVDPADDGCVNWNREAADEVAEQRPDALITLASRDVRTGPDGPTEQTPPGFVAQWWRAHDAGIPVVAVRDNPRPGFNVPDCVSREGRHSGACDLPRDGYYHSLPPWSTVPDVPPNVSFLDVADLVCDPQHCPSEVGNVLVYLDDNHLTATYAATLAPAMGRHLETTLAW</sequence>
<gene>
    <name evidence="4" type="ORF">EV378_2250</name>
</gene>
<dbReference type="Pfam" id="PF19040">
    <property type="entry name" value="SGNH"/>
    <property type="match status" value="1"/>
</dbReference>
<keyword evidence="1" id="KW-0812">Transmembrane</keyword>
<dbReference type="PANTHER" id="PTHR23028">
    <property type="entry name" value="ACETYLTRANSFERASE"/>
    <property type="match status" value="1"/>
</dbReference>
<evidence type="ECO:0000259" key="2">
    <source>
        <dbReference type="Pfam" id="PF01757"/>
    </source>
</evidence>
<reference evidence="4 5" key="1">
    <citation type="submission" date="2019-03" db="EMBL/GenBank/DDBJ databases">
        <title>Sequencing the genomes of 1000 actinobacteria strains.</title>
        <authorList>
            <person name="Klenk H.-P."/>
        </authorList>
    </citation>
    <scope>NUCLEOTIDE SEQUENCE [LARGE SCALE GENOMIC DNA]</scope>
    <source>
        <strain evidence="4 5">DSM 44969</strain>
    </source>
</reference>
<dbReference type="GO" id="GO:0016747">
    <property type="term" value="F:acyltransferase activity, transferring groups other than amino-acyl groups"/>
    <property type="evidence" value="ECO:0007669"/>
    <property type="project" value="InterPro"/>
</dbReference>
<keyword evidence="5" id="KW-1185">Reference proteome</keyword>
<keyword evidence="1" id="KW-1133">Transmembrane helix</keyword>
<feature type="transmembrane region" description="Helical" evidence="1">
    <location>
        <begin position="272"/>
        <end position="290"/>
    </location>
</feature>
<accession>A0A4R1HZ02</accession>
<dbReference type="GO" id="GO:0016020">
    <property type="term" value="C:membrane"/>
    <property type="evidence" value="ECO:0007669"/>
    <property type="project" value="TreeGrafter"/>
</dbReference>
<dbReference type="Proteomes" id="UP000295560">
    <property type="component" value="Unassembled WGS sequence"/>
</dbReference>
<feature type="transmembrane region" description="Helical" evidence="1">
    <location>
        <begin position="52"/>
        <end position="70"/>
    </location>
</feature>
<keyword evidence="1" id="KW-0472">Membrane</keyword>
<dbReference type="OrthoDB" id="3404679at2"/>
<protein>
    <submittedName>
        <fullName evidence="4">Peptidoglycan/LPS O-acetylase OafA/YrhL</fullName>
    </submittedName>
</protein>
<dbReference type="InterPro" id="IPR043968">
    <property type="entry name" value="SGNH"/>
</dbReference>
<proteinExistence type="predicted"/>
<dbReference type="RefSeq" id="WP_132423644.1">
    <property type="nucleotide sequence ID" value="NZ_SMFZ01000001.1"/>
</dbReference>
<dbReference type="InterPro" id="IPR002656">
    <property type="entry name" value="Acyl_transf_3_dom"/>
</dbReference>
<organism evidence="4 5">
    <name type="scientific">Pseudonocardia endophytica</name>
    <dbReference type="NCBI Taxonomy" id="401976"/>
    <lineage>
        <taxon>Bacteria</taxon>
        <taxon>Bacillati</taxon>
        <taxon>Actinomycetota</taxon>
        <taxon>Actinomycetes</taxon>
        <taxon>Pseudonocardiales</taxon>
        <taxon>Pseudonocardiaceae</taxon>
        <taxon>Pseudonocardia</taxon>
    </lineage>
</organism>
<feature type="transmembrane region" description="Helical" evidence="1">
    <location>
        <begin position="377"/>
        <end position="394"/>
    </location>
</feature>